<keyword evidence="2" id="KW-0378">Hydrolase</keyword>
<keyword evidence="2" id="KW-0413">Isomerase</keyword>
<evidence type="ECO:0000313" key="2">
    <source>
        <dbReference type="EMBL" id="CEO35425.1"/>
    </source>
</evidence>
<proteinExistence type="predicted"/>
<dbReference type="SUPFAM" id="SSF51658">
    <property type="entry name" value="Xylose isomerase-like"/>
    <property type="match status" value="1"/>
</dbReference>
<name>A0A9P1PAC2_PARSO</name>
<dbReference type="Gene3D" id="3.20.20.150">
    <property type="entry name" value="Divalent-metal-dependent TIM barrel enzymes"/>
    <property type="match status" value="1"/>
</dbReference>
<comment type="caution">
    <text evidence="2">The sequence shown here is derived from an EMBL/GenBank/DDBJ whole genome shotgun (WGS) entry which is preliminary data.</text>
</comment>
<dbReference type="EMBL" id="CDNY01000026">
    <property type="protein sequence ID" value="CEO35425.1"/>
    <property type="molecule type" value="Genomic_DNA"/>
</dbReference>
<evidence type="ECO:0000259" key="1">
    <source>
        <dbReference type="Pfam" id="PF01261"/>
    </source>
</evidence>
<reference evidence="3" key="1">
    <citation type="submission" date="2015-01" db="EMBL/GenBank/DDBJ databases">
        <authorList>
            <person name="Aslett A.Martin."/>
            <person name="De Silva Nishadi"/>
        </authorList>
    </citation>
    <scope>NUCLEOTIDE SEQUENCE [LARGE SCALE GENOMIC DNA]</scope>
    <source>
        <strain evidence="3">UMC4404</strain>
    </source>
</reference>
<gene>
    <name evidence="2" type="ORF">UMC4404_26771</name>
</gene>
<organism evidence="2 3">
    <name type="scientific">Paraclostridium sordellii</name>
    <name type="common">Clostridium sordellii</name>
    <dbReference type="NCBI Taxonomy" id="1505"/>
    <lineage>
        <taxon>Bacteria</taxon>
        <taxon>Bacillati</taxon>
        <taxon>Bacillota</taxon>
        <taxon>Clostridia</taxon>
        <taxon>Peptostreptococcales</taxon>
        <taxon>Peptostreptococcaceae</taxon>
        <taxon>Paraclostridium</taxon>
    </lineage>
</organism>
<dbReference type="GO" id="GO:0003677">
    <property type="term" value="F:DNA binding"/>
    <property type="evidence" value="ECO:0007669"/>
    <property type="project" value="InterPro"/>
</dbReference>
<accession>A0A9P1PAC2</accession>
<dbReference type="GO" id="GO:0003906">
    <property type="term" value="F:DNA-(apurinic or apyrimidinic site) endonuclease activity"/>
    <property type="evidence" value="ECO:0007669"/>
    <property type="project" value="TreeGrafter"/>
</dbReference>
<dbReference type="Proteomes" id="UP000049685">
    <property type="component" value="Unassembled WGS sequence"/>
</dbReference>
<dbReference type="Pfam" id="PF01261">
    <property type="entry name" value="AP_endonuc_2"/>
    <property type="match status" value="1"/>
</dbReference>
<sequence length="248" mass="29007">MRFGISALVHEINKAIEICKINDFINHIEIGIDNLYECKAVLNYIEEFKSNDISIGIHLPMELNTCENIEYIRNSWVKYIGEVKEKLNPLDIKYFNIHLGYVIKTRFDKNKNKYLDNTVDFIEKINISSKVFIENTYTKGGDICNIGTTVDEFEYIFNNITRKNTEFCYDTGHNLINSDKYIYNLREKINLVHLSDNNGINDSHDSIGTGKLDLEEVRELINLKPEFIVLEVRHENINESIKIVERFI</sequence>
<feature type="domain" description="Xylose isomerase-like TIM barrel" evidence="1">
    <location>
        <begin position="48"/>
        <end position="236"/>
    </location>
</feature>
<keyword evidence="2" id="KW-0255">Endonuclease</keyword>
<dbReference type="PANTHER" id="PTHR21445">
    <property type="entry name" value="ENDONUCLEASE IV ENDODEOXYRIBONUCLEASE IV"/>
    <property type="match status" value="1"/>
</dbReference>
<dbReference type="PANTHER" id="PTHR21445:SF0">
    <property type="entry name" value="APURINIC-APYRIMIDINIC ENDONUCLEASE"/>
    <property type="match status" value="1"/>
</dbReference>
<dbReference type="InterPro" id="IPR001719">
    <property type="entry name" value="AP_endonuc_2"/>
</dbReference>
<dbReference type="AlphaFoldDB" id="A0A9P1PAC2"/>
<dbReference type="RefSeq" id="WP_055332783.1">
    <property type="nucleotide sequence ID" value="NZ_CDNY01000026.1"/>
</dbReference>
<dbReference type="GO" id="GO:0006284">
    <property type="term" value="P:base-excision repair"/>
    <property type="evidence" value="ECO:0007669"/>
    <property type="project" value="TreeGrafter"/>
</dbReference>
<evidence type="ECO:0000313" key="3">
    <source>
        <dbReference type="Proteomes" id="UP000049685"/>
    </source>
</evidence>
<protein>
    <submittedName>
        <fullName evidence="2">Sugar isomerase / endonuclease</fullName>
    </submittedName>
</protein>
<dbReference type="InterPro" id="IPR013022">
    <property type="entry name" value="Xyl_isomerase-like_TIM-brl"/>
</dbReference>
<dbReference type="GO" id="GO:0008270">
    <property type="term" value="F:zinc ion binding"/>
    <property type="evidence" value="ECO:0007669"/>
    <property type="project" value="InterPro"/>
</dbReference>
<dbReference type="GO" id="GO:0016853">
    <property type="term" value="F:isomerase activity"/>
    <property type="evidence" value="ECO:0007669"/>
    <property type="project" value="UniProtKB-KW"/>
</dbReference>
<dbReference type="InterPro" id="IPR036237">
    <property type="entry name" value="Xyl_isomerase-like_sf"/>
</dbReference>
<dbReference type="GO" id="GO:0008081">
    <property type="term" value="F:phosphoric diester hydrolase activity"/>
    <property type="evidence" value="ECO:0007669"/>
    <property type="project" value="TreeGrafter"/>
</dbReference>
<keyword evidence="2" id="KW-0540">Nuclease</keyword>